<accession>A0ABR3M9S6</accession>
<comment type="caution">
    <text evidence="1">The sequence shown here is derived from an EMBL/GenBank/DDBJ whole genome shotgun (WGS) entry which is preliminary data.</text>
</comment>
<sequence>MSRPRDRTIPACVQHLSVPDNAKRSAFIHPSVWPYSRFKCLSSIGGIAAQIIPLQTPWLTSTRLMPSLMVGAGTL</sequence>
<dbReference type="Proteomes" id="UP001558613">
    <property type="component" value="Unassembled WGS sequence"/>
</dbReference>
<organism evidence="1 2">
    <name type="scientific">Cirrhinus molitorella</name>
    <name type="common">mud carp</name>
    <dbReference type="NCBI Taxonomy" id="172907"/>
    <lineage>
        <taxon>Eukaryota</taxon>
        <taxon>Metazoa</taxon>
        <taxon>Chordata</taxon>
        <taxon>Craniata</taxon>
        <taxon>Vertebrata</taxon>
        <taxon>Euteleostomi</taxon>
        <taxon>Actinopterygii</taxon>
        <taxon>Neopterygii</taxon>
        <taxon>Teleostei</taxon>
        <taxon>Ostariophysi</taxon>
        <taxon>Cypriniformes</taxon>
        <taxon>Cyprinidae</taxon>
        <taxon>Labeoninae</taxon>
        <taxon>Labeonini</taxon>
        <taxon>Cirrhinus</taxon>
    </lineage>
</organism>
<evidence type="ECO:0000313" key="2">
    <source>
        <dbReference type="Proteomes" id="UP001558613"/>
    </source>
</evidence>
<proteinExistence type="predicted"/>
<reference evidence="1 2" key="1">
    <citation type="submission" date="2023-09" db="EMBL/GenBank/DDBJ databases">
        <authorList>
            <person name="Wang M."/>
        </authorList>
    </citation>
    <scope>NUCLEOTIDE SEQUENCE [LARGE SCALE GENOMIC DNA]</scope>
    <source>
        <strain evidence="1">GT-2023</strain>
        <tissue evidence="1">Liver</tissue>
    </source>
</reference>
<name>A0ABR3M9S6_9TELE</name>
<keyword evidence="2" id="KW-1185">Reference proteome</keyword>
<protein>
    <submittedName>
        <fullName evidence="1">Uncharacterized protein</fullName>
    </submittedName>
</protein>
<gene>
    <name evidence="1" type="ORF">QQF64_008873</name>
</gene>
<evidence type="ECO:0000313" key="1">
    <source>
        <dbReference type="EMBL" id="KAL1261046.1"/>
    </source>
</evidence>
<dbReference type="EMBL" id="JAYMGO010000015">
    <property type="protein sequence ID" value="KAL1261046.1"/>
    <property type="molecule type" value="Genomic_DNA"/>
</dbReference>